<reference evidence="2 3" key="1">
    <citation type="submission" date="2014-06" db="EMBL/GenBank/DDBJ databases">
        <title>The Genome of the Aflatoxigenic Filamentous Fungus Aspergillus nomius.</title>
        <authorList>
            <person name="Moore M.G."/>
            <person name="Shannon B.M."/>
            <person name="Brian M.M."/>
        </authorList>
    </citation>
    <scope>NUCLEOTIDE SEQUENCE [LARGE SCALE GENOMIC DNA]</scope>
    <source>
        <strain evidence="2 3">NRRL 13137</strain>
    </source>
</reference>
<sequence>MYDTAGPIRLDYINQQHLPRRYESDEEDISESEMGGHDHAFSPVEAYEPSNSDINESEIERPGFPRLLPTYSSSGKTSRPVSMDTIKRSSATTFVADSYIFEHDDDVIIELPSPDATSPLQSPIFLPPSVYVPSESPVSTRPQSLASVSSASVYSDDEDSGLLVAEQVKIVEPIAKPNLILISPVSEHPPSPLEDSTPTPNTTKDHSNDSGSQGLYSHRRAAASQPLLWNKWDQTPTKKEALKRGSMLLTTRDLEQLPMAASGPIVSSPLEVNELPSPMTLPMHGMTFPRPATAVSEKASSEMHSRRPTDILRRPPSIKSLSSASLPFFHGRQAPTSADADSRTRSMSYTHSSAKSVHGFPLQSSCPPSRPASPSPYYSSPSFTRERSGSTYSTSSYSRAPTPLRQPLKKTSTSSSIYSSSSLRSEVESVRSLDPRDVAETDFQQKVKRKKSLRRIRQSTVESFDPSGKKSFMGFMFGSKRKSTIKSLNA</sequence>
<feature type="compositionally biased region" description="Polar residues" evidence="1">
    <location>
        <begin position="345"/>
        <end position="355"/>
    </location>
</feature>
<dbReference type="OrthoDB" id="4493237at2759"/>
<comment type="caution">
    <text evidence="2">The sequence shown here is derived from an EMBL/GenBank/DDBJ whole genome shotgun (WGS) entry which is preliminary data.</text>
</comment>
<feature type="compositionally biased region" description="Low complexity" evidence="1">
    <location>
        <begin position="389"/>
        <end position="398"/>
    </location>
</feature>
<dbReference type="Proteomes" id="UP000037505">
    <property type="component" value="Unassembled WGS sequence"/>
</dbReference>
<dbReference type="AlphaFoldDB" id="A0A0L1J7A2"/>
<proteinExistence type="predicted"/>
<keyword evidence="3" id="KW-1185">Reference proteome</keyword>
<evidence type="ECO:0000313" key="2">
    <source>
        <dbReference type="EMBL" id="KNG87288.1"/>
    </source>
</evidence>
<organism evidence="2 3">
    <name type="scientific">Aspergillus nomiae NRRL (strain ATCC 15546 / NRRL 13137 / CBS 260.88 / M93)</name>
    <dbReference type="NCBI Taxonomy" id="1509407"/>
    <lineage>
        <taxon>Eukaryota</taxon>
        <taxon>Fungi</taxon>
        <taxon>Dikarya</taxon>
        <taxon>Ascomycota</taxon>
        <taxon>Pezizomycotina</taxon>
        <taxon>Eurotiomycetes</taxon>
        <taxon>Eurotiomycetidae</taxon>
        <taxon>Eurotiales</taxon>
        <taxon>Aspergillaceae</taxon>
        <taxon>Aspergillus</taxon>
        <taxon>Aspergillus subgen. Circumdati</taxon>
    </lineage>
</organism>
<dbReference type="EMBL" id="JNOM01000086">
    <property type="protein sequence ID" value="KNG87288.1"/>
    <property type="molecule type" value="Genomic_DNA"/>
</dbReference>
<gene>
    <name evidence="2" type="ORF">ANOM_004962</name>
</gene>
<feature type="compositionally biased region" description="Low complexity" evidence="1">
    <location>
        <begin position="411"/>
        <end position="424"/>
    </location>
</feature>
<protein>
    <submittedName>
        <fullName evidence="2">Uncharacterized protein</fullName>
    </submittedName>
</protein>
<accession>A0A0L1J7A2</accession>
<evidence type="ECO:0000256" key="1">
    <source>
        <dbReference type="SAM" id="MobiDB-lite"/>
    </source>
</evidence>
<feature type="compositionally biased region" description="Basic residues" evidence="1">
    <location>
        <begin position="446"/>
        <end position="457"/>
    </location>
</feature>
<dbReference type="GeneID" id="26806766"/>
<dbReference type="STRING" id="1509407.A0A0L1J7A2"/>
<feature type="region of interest" description="Disordered" evidence="1">
    <location>
        <begin position="183"/>
        <end position="219"/>
    </location>
</feature>
<feature type="region of interest" description="Disordered" evidence="1">
    <location>
        <begin position="323"/>
        <end position="466"/>
    </location>
</feature>
<name>A0A0L1J7A2_ASPN3</name>
<feature type="compositionally biased region" description="Basic and acidic residues" evidence="1">
    <location>
        <begin position="425"/>
        <end position="445"/>
    </location>
</feature>
<evidence type="ECO:0000313" key="3">
    <source>
        <dbReference type="Proteomes" id="UP000037505"/>
    </source>
</evidence>
<feature type="compositionally biased region" description="Polar residues" evidence="1">
    <location>
        <begin position="70"/>
        <end position="80"/>
    </location>
</feature>
<feature type="region of interest" description="Disordered" evidence="1">
    <location>
        <begin position="16"/>
        <end position="83"/>
    </location>
</feature>
<dbReference type="RefSeq" id="XP_015408211.1">
    <property type="nucleotide sequence ID" value="XM_015550219.1"/>
</dbReference>